<organism evidence="2 3">
    <name type="scientific">Sphaerisporangium rubeum</name>
    <dbReference type="NCBI Taxonomy" id="321317"/>
    <lineage>
        <taxon>Bacteria</taxon>
        <taxon>Bacillati</taxon>
        <taxon>Actinomycetota</taxon>
        <taxon>Actinomycetes</taxon>
        <taxon>Streptosporangiales</taxon>
        <taxon>Streptosporangiaceae</taxon>
        <taxon>Sphaerisporangium</taxon>
    </lineage>
</organism>
<dbReference type="AlphaFoldDB" id="A0A7X0M7L7"/>
<accession>A0A7X0M7L7</accession>
<feature type="domain" description="DUF5753" evidence="1">
    <location>
        <begin position="47"/>
        <end position="223"/>
    </location>
</feature>
<comment type="caution">
    <text evidence="2">The sequence shown here is derived from an EMBL/GenBank/DDBJ whole genome shotgun (WGS) entry which is preliminary data.</text>
</comment>
<evidence type="ECO:0000313" key="3">
    <source>
        <dbReference type="Proteomes" id="UP000555564"/>
    </source>
</evidence>
<protein>
    <recommendedName>
        <fullName evidence="1">DUF5753 domain-containing protein</fullName>
    </recommendedName>
</protein>
<sequence>MVAMVESLRRPPTEAFARLCDVAMSLDGTMTRLYHATTWHKAPEHFRLWLAEEQDATGLRSWEPVIVPGLLQTEAYAREMISKTPNITAEQIEQRLVARMQRQSILRRDSPPTLNFVMDEAVLHRKAGEPEMMQEQLSHLLEVAQQPTVTLQVVPYETGLHCGLAGGFIIAERNGSPYVAFTEGQPHGRTTADNTEIARLMLRHDSIRAEALPFRHSIRLIQEAVNAHGA</sequence>
<dbReference type="Pfam" id="PF19054">
    <property type="entry name" value="DUF5753"/>
    <property type="match status" value="1"/>
</dbReference>
<keyword evidence="3" id="KW-1185">Reference proteome</keyword>
<proteinExistence type="predicted"/>
<name>A0A7X0M7L7_9ACTN</name>
<dbReference type="Proteomes" id="UP000555564">
    <property type="component" value="Unassembled WGS sequence"/>
</dbReference>
<dbReference type="EMBL" id="JACHIU010000001">
    <property type="protein sequence ID" value="MBB6472986.1"/>
    <property type="molecule type" value="Genomic_DNA"/>
</dbReference>
<gene>
    <name evidence="2" type="ORF">BJ992_002417</name>
</gene>
<reference evidence="2 3" key="1">
    <citation type="submission" date="2020-08" db="EMBL/GenBank/DDBJ databases">
        <title>Sequencing the genomes of 1000 actinobacteria strains.</title>
        <authorList>
            <person name="Klenk H.-P."/>
        </authorList>
    </citation>
    <scope>NUCLEOTIDE SEQUENCE [LARGE SCALE GENOMIC DNA]</scope>
    <source>
        <strain evidence="2 3">DSM 44936</strain>
    </source>
</reference>
<dbReference type="InterPro" id="IPR043917">
    <property type="entry name" value="DUF5753"/>
</dbReference>
<evidence type="ECO:0000313" key="2">
    <source>
        <dbReference type="EMBL" id="MBB6472986.1"/>
    </source>
</evidence>
<evidence type="ECO:0000259" key="1">
    <source>
        <dbReference type="Pfam" id="PF19054"/>
    </source>
</evidence>